<dbReference type="Proteomes" id="UP000059680">
    <property type="component" value="Chromosome 3"/>
</dbReference>
<reference evidence="2 3" key="2">
    <citation type="journal article" date="2013" name="Plant Cell Physiol.">
        <title>Rice Annotation Project Database (RAP-DB): an integrative and interactive database for rice genomics.</title>
        <authorList>
            <person name="Sakai H."/>
            <person name="Lee S.S."/>
            <person name="Tanaka T."/>
            <person name="Numa H."/>
            <person name="Kim J."/>
            <person name="Kawahara Y."/>
            <person name="Wakimoto H."/>
            <person name="Yang C.C."/>
            <person name="Iwamoto M."/>
            <person name="Abe T."/>
            <person name="Yamada Y."/>
            <person name="Muto A."/>
            <person name="Inokuchi H."/>
            <person name="Ikemura T."/>
            <person name="Matsumoto T."/>
            <person name="Sasaki T."/>
            <person name="Itoh T."/>
        </authorList>
    </citation>
    <scope>NUCLEOTIDE SEQUENCE [LARGE SCALE GENOMIC DNA]</scope>
    <source>
        <strain evidence="3">cv. Nipponbare</strain>
    </source>
</reference>
<name>A0A0P0W1S9_ORYSJ</name>
<sequence>MAAGGARAMEEAPAATAAQLVEAMEGASAATLPCLSALARPPLLCAPEPTGKEALPPGAPPCRFCGHDGCSHPLSSRTGKGEVEEKTASEKGAVPPLGRGGGEE</sequence>
<feature type="region of interest" description="Disordered" evidence="1">
    <location>
        <begin position="72"/>
        <end position="104"/>
    </location>
</feature>
<reference evidence="3" key="1">
    <citation type="journal article" date="2005" name="Nature">
        <title>The map-based sequence of the rice genome.</title>
        <authorList>
            <consortium name="International rice genome sequencing project (IRGSP)"/>
            <person name="Matsumoto T."/>
            <person name="Wu J."/>
            <person name="Kanamori H."/>
            <person name="Katayose Y."/>
            <person name="Fujisawa M."/>
            <person name="Namiki N."/>
            <person name="Mizuno H."/>
            <person name="Yamamoto K."/>
            <person name="Antonio B.A."/>
            <person name="Baba T."/>
            <person name="Sakata K."/>
            <person name="Nagamura Y."/>
            <person name="Aoki H."/>
            <person name="Arikawa K."/>
            <person name="Arita K."/>
            <person name="Bito T."/>
            <person name="Chiden Y."/>
            <person name="Fujitsuka N."/>
            <person name="Fukunaka R."/>
            <person name="Hamada M."/>
            <person name="Harada C."/>
            <person name="Hayashi A."/>
            <person name="Hijishita S."/>
            <person name="Honda M."/>
            <person name="Hosokawa S."/>
            <person name="Ichikawa Y."/>
            <person name="Idonuma A."/>
            <person name="Iijima M."/>
            <person name="Ikeda M."/>
            <person name="Ikeno M."/>
            <person name="Ito K."/>
            <person name="Ito S."/>
            <person name="Ito T."/>
            <person name="Ito Y."/>
            <person name="Ito Y."/>
            <person name="Iwabuchi A."/>
            <person name="Kamiya K."/>
            <person name="Karasawa W."/>
            <person name="Kurita K."/>
            <person name="Katagiri S."/>
            <person name="Kikuta A."/>
            <person name="Kobayashi H."/>
            <person name="Kobayashi N."/>
            <person name="Machita K."/>
            <person name="Maehara T."/>
            <person name="Masukawa M."/>
            <person name="Mizubayashi T."/>
            <person name="Mukai Y."/>
            <person name="Nagasaki H."/>
            <person name="Nagata Y."/>
            <person name="Naito S."/>
            <person name="Nakashima M."/>
            <person name="Nakama Y."/>
            <person name="Nakamichi Y."/>
            <person name="Nakamura M."/>
            <person name="Meguro A."/>
            <person name="Negishi M."/>
            <person name="Ohta I."/>
            <person name="Ohta T."/>
            <person name="Okamoto M."/>
            <person name="Ono N."/>
            <person name="Saji S."/>
            <person name="Sakaguchi M."/>
            <person name="Sakai K."/>
            <person name="Shibata M."/>
            <person name="Shimokawa T."/>
            <person name="Song J."/>
            <person name="Takazaki Y."/>
            <person name="Terasawa K."/>
            <person name="Tsugane M."/>
            <person name="Tsuji K."/>
            <person name="Ueda S."/>
            <person name="Waki K."/>
            <person name="Yamagata H."/>
            <person name="Yamamoto M."/>
            <person name="Yamamoto S."/>
            <person name="Yamane H."/>
            <person name="Yoshiki S."/>
            <person name="Yoshihara R."/>
            <person name="Yukawa K."/>
            <person name="Zhong H."/>
            <person name="Yano M."/>
            <person name="Yuan Q."/>
            <person name="Ouyang S."/>
            <person name="Liu J."/>
            <person name="Jones K.M."/>
            <person name="Gansberger K."/>
            <person name="Moffat K."/>
            <person name="Hill J."/>
            <person name="Bera J."/>
            <person name="Fadrosh D."/>
            <person name="Jin S."/>
            <person name="Johri S."/>
            <person name="Kim M."/>
            <person name="Overton L."/>
            <person name="Reardon M."/>
            <person name="Tsitrin T."/>
            <person name="Vuong H."/>
            <person name="Weaver B."/>
            <person name="Ciecko A."/>
            <person name="Tallon L."/>
            <person name="Jackson J."/>
            <person name="Pai G."/>
            <person name="Aken S.V."/>
            <person name="Utterback T."/>
            <person name="Reidmuller S."/>
            <person name="Feldblyum T."/>
            <person name="Hsiao J."/>
            <person name="Zismann V."/>
            <person name="Iobst S."/>
            <person name="de Vazeille A.R."/>
            <person name="Buell C.R."/>
            <person name="Ying K."/>
            <person name="Li Y."/>
            <person name="Lu T."/>
            <person name="Huang Y."/>
            <person name="Zhao Q."/>
            <person name="Feng Q."/>
            <person name="Zhang L."/>
            <person name="Zhu J."/>
            <person name="Weng Q."/>
            <person name="Mu J."/>
            <person name="Lu Y."/>
            <person name="Fan D."/>
            <person name="Liu Y."/>
            <person name="Guan J."/>
            <person name="Zhang Y."/>
            <person name="Yu S."/>
            <person name="Liu X."/>
            <person name="Zhang Y."/>
            <person name="Hong G."/>
            <person name="Han B."/>
            <person name="Choisne N."/>
            <person name="Demange N."/>
            <person name="Orjeda G."/>
            <person name="Samain S."/>
            <person name="Cattolico L."/>
            <person name="Pelletier E."/>
            <person name="Couloux A."/>
            <person name="Segurens B."/>
            <person name="Wincker P."/>
            <person name="D'Hont A."/>
            <person name="Scarpelli C."/>
            <person name="Weissenbach J."/>
            <person name="Salanoubat M."/>
            <person name="Quetier F."/>
            <person name="Yu Y."/>
            <person name="Kim H.R."/>
            <person name="Rambo T."/>
            <person name="Currie J."/>
            <person name="Collura K."/>
            <person name="Luo M."/>
            <person name="Yang T."/>
            <person name="Ammiraju J.S.S."/>
            <person name="Engler F."/>
            <person name="Soderlund C."/>
            <person name="Wing R.A."/>
            <person name="Palmer L.E."/>
            <person name="de la Bastide M."/>
            <person name="Spiegel L."/>
            <person name="Nascimento L."/>
            <person name="Zutavern T."/>
            <person name="O'Shaughnessy A."/>
            <person name="Dike S."/>
            <person name="Dedhia N."/>
            <person name="Preston R."/>
            <person name="Balija V."/>
            <person name="McCombie W.R."/>
            <person name="Chow T."/>
            <person name="Chen H."/>
            <person name="Chung M."/>
            <person name="Chen C."/>
            <person name="Shaw J."/>
            <person name="Wu H."/>
            <person name="Hsiao K."/>
            <person name="Chao Y."/>
            <person name="Chu M."/>
            <person name="Cheng C."/>
            <person name="Hour A."/>
            <person name="Lee P."/>
            <person name="Lin S."/>
            <person name="Lin Y."/>
            <person name="Liou J."/>
            <person name="Liu S."/>
            <person name="Hsing Y."/>
            <person name="Raghuvanshi S."/>
            <person name="Mohanty A."/>
            <person name="Bharti A.K."/>
            <person name="Gaur A."/>
            <person name="Gupta V."/>
            <person name="Kumar D."/>
            <person name="Ravi V."/>
            <person name="Vij S."/>
            <person name="Kapur A."/>
            <person name="Khurana P."/>
            <person name="Khurana P."/>
            <person name="Khurana J.P."/>
            <person name="Tyagi A.K."/>
            <person name="Gaikwad K."/>
            <person name="Singh A."/>
            <person name="Dalal V."/>
            <person name="Srivastava S."/>
            <person name="Dixit A."/>
            <person name="Pal A.K."/>
            <person name="Ghazi I.A."/>
            <person name="Yadav M."/>
            <person name="Pandit A."/>
            <person name="Bhargava A."/>
            <person name="Sureshbabu K."/>
            <person name="Batra K."/>
            <person name="Sharma T.R."/>
            <person name="Mohapatra T."/>
            <person name="Singh N.K."/>
            <person name="Messing J."/>
            <person name="Nelson A.B."/>
            <person name="Fuks G."/>
            <person name="Kavchok S."/>
            <person name="Keizer G."/>
            <person name="Linton E."/>
            <person name="Llaca V."/>
            <person name="Song R."/>
            <person name="Tanyolac B."/>
            <person name="Young S."/>
            <person name="Ho-Il K."/>
            <person name="Hahn J.H."/>
            <person name="Sangsakoo G."/>
            <person name="Vanavichit A."/>
            <person name="de Mattos Luiz.A.T."/>
            <person name="Zimmer P.D."/>
            <person name="Malone G."/>
            <person name="Dellagostin O."/>
            <person name="de Oliveira A.C."/>
            <person name="Bevan M."/>
            <person name="Bancroft I."/>
            <person name="Minx P."/>
            <person name="Cordum H."/>
            <person name="Wilson R."/>
            <person name="Cheng Z."/>
            <person name="Jin W."/>
            <person name="Jiang J."/>
            <person name="Leong S.A."/>
            <person name="Iwama H."/>
            <person name="Gojobori T."/>
            <person name="Itoh T."/>
            <person name="Niimura Y."/>
            <person name="Fujii Y."/>
            <person name="Habara T."/>
            <person name="Sakai H."/>
            <person name="Sato Y."/>
            <person name="Wilson G."/>
            <person name="Kumar K."/>
            <person name="McCouch S."/>
            <person name="Juretic N."/>
            <person name="Hoen D."/>
            <person name="Wright S."/>
            <person name="Bruskiewich R."/>
            <person name="Bureau T."/>
            <person name="Miyao A."/>
            <person name="Hirochika H."/>
            <person name="Nishikawa T."/>
            <person name="Kadowaki K."/>
            <person name="Sugiura M."/>
            <person name="Burr B."/>
            <person name="Sasaki T."/>
        </authorList>
    </citation>
    <scope>NUCLEOTIDE SEQUENCE [LARGE SCALE GENOMIC DNA]</scope>
    <source>
        <strain evidence="3">cv. Nipponbare</strain>
    </source>
</reference>
<reference evidence="2 3" key="3">
    <citation type="journal article" date="2013" name="Rice">
        <title>Improvement of the Oryza sativa Nipponbare reference genome using next generation sequence and optical map data.</title>
        <authorList>
            <person name="Kawahara Y."/>
            <person name="de la Bastide M."/>
            <person name="Hamilton J.P."/>
            <person name="Kanamori H."/>
            <person name="McCombie W.R."/>
            <person name="Ouyang S."/>
            <person name="Schwartz D.C."/>
            <person name="Tanaka T."/>
            <person name="Wu J."/>
            <person name="Zhou S."/>
            <person name="Childs K.L."/>
            <person name="Davidson R.M."/>
            <person name="Lin H."/>
            <person name="Quesada-Ocampo L."/>
            <person name="Vaillancourt B."/>
            <person name="Sakai H."/>
            <person name="Lee S.S."/>
            <person name="Kim J."/>
            <person name="Numa H."/>
            <person name="Itoh T."/>
            <person name="Buell C.R."/>
            <person name="Matsumoto T."/>
        </authorList>
    </citation>
    <scope>NUCLEOTIDE SEQUENCE [LARGE SCALE GENOMIC DNA]</scope>
    <source>
        <strain evidence="3">cv. Nipponbare</strain>
    </source>
</reference>
<keyword evidence="3" id="KW-1185">Reference proteome</keyword>
<gene>
    <name evidence="2" type="ordered locus">Os03g0671200</name>
    <name evidence="2" type="ORF">OSNPB_030671200</name>
</gene>
<dbReference type="InParanoid" id="A0A0P0W1S9"/>
<proteinExistence type="predicted"/>
<dbReference type="PaxDb" id="39947-A0A0P0W1S9"/>
<accession>A0A0P0W1S9</accession>
<organism evidence="2 3">
    <name type="scientific">Oryza sativa subsp. japonica</name>
    <name type="common">Rice</name>
    <dbReference type="NCBI Taxonomy" id="39947"/>
    <lineage>
        <taxon>Eukaryota</taxon>
        <taxon>Viridiplantae</taxon>
        <taxon>Streptophyta</taxon>
        <taxon>Embryophyta</taxon>
        <taxon>Tracheophyta</taxon>
        <taxon>Spermatophyta</taxon>
        <taxon>Magnoliopsida</taxon>
        <taxon>Liliopsida</taxon>
        <taxon>Poales</taxon>
        <taxon>Poaceae</taxon>
        <taxon>BOP clade</taxon>
        <taxon>Oryzoideae</taxon>
        <taxon>Oryzeae</taxon>
        <taxon>Oryzinae</taxon>
        <taxon>Oryza</taxon>
        <taxon>Oryza sativa</taxon>
    </lineage>
</organism>
<evidence type="ECO:0000256" key="1">
    <source>
        <dbReference type="SAM" id="MobiDB-lite"/>
    </source>
</evidence>
<evidence type="ECO:0000313" key="3">
    <source>
        <dbReference type="Proteomes" id="UP000059680"/>
    </source>
</evidence>
<protein>
    <submittedName>
        <fullName evidence="2">Os03g0671200 protein</fullName>
    </submittedName>
</protein>
<feature type="compositionally biased region" description="Basic and acidic residues" evidence="1">
    <location>
        <begin position="79"/>
        <end position="89"/>
    </location>
</feature>
<evidence type="ECO:0000313" key="2">
    <source>
        <dbReference type="EMBL" id="BAS85690.1"/>
    </source>
</evidence>
<dbReference type="AlphaFoldDB" id="A0A0P0W1S9"/>
<dbReference type="EMBL" id="AP014959">
    <property type="protein sequence ID" value="BAS85690.1"/>
    <property type="molecule type" value="Genomic_DNA"/>
</dbReference>